<name>A0A401S075_CHIPU</name>
<dbReference type="OrthoDB" id="5985406at2759"/>
<evidence type="ECO:0000256" key="10">
    <source>
        <dbReference type="ARBA" id="ARBA00023224"/>
    </source>
</evidence>
<dbReference type="AlphaFoldDB" id="A0A401S075"/>
<feature type="transmembrane region" description="Helical" evidence="12">
    <location>
        <begin position="122"/>
        <end position="139"/>
    </location>
</feature>
<dbReference type="PANTHER" id="PTHR24232:SF91">
    <property type="entry name" value="TRANSMEMBRANE PROTEIN LOC653160"/>
    <property type="match status" value="1"/>
</dbReference>
<organism evidence="14 15">
    <name type="scientific">Chiloscyllium punctatum</name>
    <name type="common">Brownbanded bambooshark</name>
    <name type="synonym">Hemiscyllium punctatum</name>
    <dbReference type="NCBI Taxonomy" id="137246"/>
    <lineage>
        <taxon>Eukaryota</taxon>
        <taxon>Metazoa</taxon>
        <taxon>Chordata</taxon>
        <taxon>Craniata</taxon>
        <taxon>Vertebrata</taxon>
        <taxon>Chondrichthyes</taxon>
        <taxon>Elasmobranchii</taxon>
        <taxon>Galeomorphii</taxon>
        <taxon>Galeoidea</taxon>
        <taxon>Orectolobiformes</taxon>
        <taxon>Hemiscylliidae</taxon>
        <taxon>Chiloscyllium</taxon>
    </lineage>
</organism>
<evidence type="ECO:0000256" key="1">
    <source>
        <dbReference type="ARBA" id="ARBA00004141"/>
    </source>
</evidence>
<comment type="subunit">
    <text evidence="2">Interacts with ARRB1.</text>
</comment>
<dbReference type="PRINTS" id="PR01153">
    <property type="entry name" value="PAFRECEPTOR"/>
</dbReference>
<keyword evidence="9" id="KW-0325">Glycoprotein</keyword>
<evidence type="ECO:0000256" key="5">
    <source>
        <dbReference type="ARBA" id="ARBA00022989"/>
    </source>
</evidence>
<dbReference type="GO" id="GO:0004992">
    <property type="term" value="F:platelet activating factor receptor activity"/>
    <property type="evidence" value="ECO:0007669"/>
    <property type="project" value="InterPro"/>
</dbReference>
<gene>
    <name evidence="14" type="ORF">chiPu_0002213</name>
</gene>
<evidence type="ECO:0000313" key="14">
    <source>
        <dbReference type="EMBL" id="GCC23815.1"/>
    </source>
</evidence>
<evidence type="ECO:0000256" key="4">
    <source>
        <dbReference type="ARBA" id="ARBA00022692"/>
    </source>
</evidence>
<feature type="transmembrane region" description="Helical" evidence="12">
    <location>
        <begin position="202"/>
        <end position="225"/>
    </location>
</feature>
<evidence type="ECO:0000256" key="7">
    <source>
        <dbReference type="ARBA" id="ARBA00023136"/>
    </source>
</evidence>
<comment type="subcellular location">
    <subcellularLocation>
        <location evidence="1">Membrane</location>
        <topology evidence="1">Multi-pass membrane protein</topology>
    </subcellularLocation>
</comment>
<evidence type="ECO:0000313" key="15">
    <source>
        <dbReference type="Proteomes" id="UP000287033"/>
    </source>
</evidence>
<keyword evidence="10 11" id="KW-0807">Transducer</keyword>
<dbReference type="InterPro" id="IPR002282">
    <property type="entry name" value="PAF_rcpt"/>
</dbReference>
<dbReference type="STRING" id="137246.A0A401S075"/>
<dbReference type="GO" id="GO:0035025">
    <property type="term" value="P:positive regulation of Rho protein signal transduction"/>
    <property type="evidence" value="ECO:0007669"/>
    <property type="project" value="TreeGrafter"/>
</dbReference>
<keyword evidence="8 11" id="KW-0675">Receptor</keyword>
<dbReference type="PRINTS" id="PR00237">
    <property type="entry name" value="GPCRRHODOPSN"/>
</dbReference>
<dbReference type="EMBL" id="BEZZ01000039">
    <property type="protein sequence ID" value="GCC23815.1"/>
    <property type="molecule type" value="Genomic_DNA"/>
</dbReference>
<dbReference type="CDD" id="cd14982">
    <property type="entry name" value="7tmA_purinoceptor-like"/>
    <property type="match status" value="1"/>
</dbReference>
<keyword evidence="7 12" id="KW-0472">Membrane</keyword>
<evidence type="ECO:0000256" key="11">
    <source>
        <dbReference type="RuleBase" id="RU000688"/>
    </source>
</evidence>
<evidence type="ECO:0000256" key="2">
    <source>
        <dbReference type="ARBA" id="ARBA00011145"/>
    </source>
</evidence>
<feature type="transmembrane region" description="Helical" evidence="12">
    <location>
        <begin position="47"/>
        <end position="68"/>
    </location>
</feature>
<dbReference type="PROSITE" id="PS50262">
    <property type="entry name" value="G_PROTEIN_RECEP_F1_2"/>
    <property type="match status" value="1"/>
</dbReference>
<evidence type="ECO:0000256" key="12">
    <source>
        <dbReference type="SAM" id="Phobius"/>
    </source>
</evidence>
<comment type="similarity">
    <text evidence="11">Belongs to the G-protein coupled receptor 1 family.</text>
</comment>
<reference evidence="14 15" key="1">
    <citation type="journal article" date="2018" name="Nat. Ecol. Evol.">
        <title>Shark genomes provide insights into elasmobranch evolution and the origin of vertebrates.</title>
        <authorList>
            <person name="Hara Y"/>
            <person name="Yamaguchi K"/>
            <person name="Onimaru K"/>
            <person name="Kadota M"/>
            <person name="Koyanagi M"/>
            <person name="Keeley SD"/>
            <person name="Tatsumi K"/>
            <person name="Tanaka K"/>
            <person name="Motone F"/>
            <person name="Kageyama Y"/>
            <person name="Nozu R"/>
            <person name="Adachi N"/>
            <person name="Nishimura O"/>
            <person name="Nakagawa R"/>
            <person name="Tanegashima C"/>
            <person name="Kiyatake I"/>
            <person name="Matsumoto R"/>
            <person name="Murakumo K"/>
            <person name="Nishida K"/>
            <person name="Terakita A"/>
            <person name="Kuratani S"/>
            <person name="Sato K"/>
            <person name="Hyodo S Kuraku.S."/>
        </authorList>
    </citation>
    <scope>NUCLEOTIDE SEQUENCE [LARGE SCALE GENOMIC DNA]</scope>
</reference>
<dbReference type="GO" id="GO:0007200">
    <property type="term" value="P:phospholipase C-activating G protein-coupled receptor signaling pathway"/>
    <property type="evidence" value="ECO:0007669"/>
    <property type="project" value="TreeGrafter"/>
</dbReference>
<feature type="transmembrane region" description="Helical" evidence="12">
    <location>
        <begin position="246"/>
        <end position="269"/>
    </location>
</feature>
<feature type="transmembrane region" description="Helical" evidence="12">
    <location>
        <begin position="160"/>
        <end position="182"/>
    </location>
</feature>
<sequence length="354" mass="40471">MESPLWNVTEEPTRLVGIVMNSSENSSLIGRVACVTWDPMRNIFLPLVYLVVLFVGLFGNCIALLTFLQNARKVKKAIRVYLINLTLADILFNLTLPFWVVYYFKGGDWIFSEVMCRLAGTFYYIATYSAITFMIFISINRYCTVRMKKLNLPFNKPVGSLCTCAAIWVVWIACAIPTLIQQQSFKRGTIVKCFEVYSGKRFYVYASFTFFLISLLIVLLSYISIMKALSAQGKTSQGIHRRLAKSMVLGMLVVFLVCALPYHVFLIPWELSRANSEEISHCGPPKAIDIIHQLNVALLSMNSCIDPIIYCFSVKRFQRELLRTFRKLMRCLPFQVHTFEASEIHIRSTSLTTS</sequence>
<feature type="transmembrane region" description="Helical" evidence="12">
    <location>
        <begin position="80"/>
        <end position="102"/>
    </location>
</feature>
<dbReference type="OMA" id="YAMVGFF"/>
<keyword evidence="4 11" id="KW-0812">Transmembrane</keyword>
<dbReference type="PANTHER" id="PTHR24232">
    <property type="entry name" value="G-PROTEIN COUPLED RECEPTOR"/>
    <property type="match status" value="1"/>
</dbReference>
<dbReference type="Proteomes" id="UP000287033">
    <property type="component" value="Unassembled WGS sequence"/>
</dbReference>
<evidence type="ECO:0000256" key="9">
    <source>
        <dbReference type="ARBA" id="ARBA00023180"/>
    </source>
</evidence>
<keyword evidence="6 11" id="KW-0297">G-protein coupled receptor</keyword>
<dbReference type="PROSITE" id="PS00237">
    <property type="entry name" value="G_PROTEIN_RECEP_F1_1"/>
    <property type="match status" value="1"/>
</dbReference>
<feature type="domain" description="G-protein coupled receptors family 1 profile" evidence="13">
    <location>
        <begin position="59"/>
        <end position="310"/>
    </location>
</feature>
<proteinExistence type="inferred from homology"/>
<dbReference type="GO" id="GO:0005886">
    <property type="term" value="C:plasma membrane"/>
    <property type="evidence" value="ECO:0007669"/>
    <property type="project" value="TreeGrafter"/>
</dbReference>
<keyword evidence="15" id="KW-1185">Reference proteome</keyword>
<evidence type="ECO:0000256" key="8">
    <source>
        <dbReference type="ARBA" id="ARBA00023170"/>
    </source>
</evidence>
<dbReference type="Pfam" id="PF00001">
    <property type="entry name" value="7tm_1"/>
    <property type="match status" value="1"/>
</dbReference>
<keyword evidence="5 12" id="KW-1133">Transmembrane helix</keyword>
<evidence type="ECO:0000256" key="6">
    <source>
        <dbReference type="ARBA" id="ARBA00023040"/>
    </source>
</evidence>
<dbReference type="Gene3D" id="1.20.1070.10">
    <property type="entry name" value="Rhodopsin 7-helix transmembrane proteins"/>
    <property type="match status" value="1"/>
</dbReference>
<dbReference type="InterPro" id="IPR017452">
    <property type="entry name" value="GPCR_Rhodpsn_7TM"/>
</dbReference>
<comment type="caution">
    <text evidence="14">The sequence shown here is derived from an EMBL/GenBank/DDBJ whole genome shotgun (WGS) entry which is preliminary data.</text>
</comment>
<dbReference type="GO" id="GO:0006935">
    <property type="term" value="P:chemotaxis"/>
    <property type="evidence" value="ECO:0007669"/>
    <property type="project" value="InterPro"/>
</dbReference>
<dbReference type="InterPro" id="IPR000276">
    <property type="entry name" value="GPCR_Rhodpsn"/>
</dbReference>
<evidence type="ECO:0000256" key="3">
    <source>
        <dbReference type="ARBA" id="ARBA00016224"/>
    </source>
</evidence>
<dbReference type="SUPFAM" id="SSF81321">
    <property type="entry name" value="Family A G protein-coupled receptor-like"/>
    <property type="match status" value="1"/>
</dbReference>
<accession>A0A401S075</accession>
<protein>
    <recommendedName>
        <fullName evidence="3">Platelet-activating factor receptor</fullName>
    </recommendedName>
</protein>
<evidence type="ECO:0000259" key="13">
    <source>
        <dbReference type="PROSITE" id="PS50262"/>
    </source>
</evidence>